<sequence length="179" mass="21369">MAMENGTKPRHSRKRRKARLRYFYLNGDLHKVLSVNRPEDFVVCWNFPKGKRVGYVWSDVRKNHGKAFKMKQVSAMIGRHRVNIERDILAGHIKAPQRTYTLDEKRRPLFYMFSEENMFDLHDYLLTVHIGRPRKDGKIRPRQSLPSKAELRAMMRHDLVTYVKTEGGEFVPVWKEQDW</sequence>
<name>A0A7U0GBY5_9CAUD</name>
<dbReference type="EMBL" id="MW435853">
    <property type="protein sequence ID" value="QQV92419.1"/>
    <property type="molecule type" value="Genomic_DNA"/>
</dbReference>
<reference evidence="1 2" key="1">
    <citation type="submission" date="2021-01" db="EMBL/GenBank/DDBJ databases">
        <authorList>
            <person name="Olabode J."/>
            <person name="Purtell M.C."/>
            <person name="Talati K."/>
            <person name="Shaffer C.D."/>
            <person name="Weston-Hafer K.A."/>
            <person name="Garlena R.A."/>
            <person name="Russell D.A."/>
            <person name="Pope W.H."/>
            <person name="Jacobs-Sera D."/>
            <person name="Hatfull G.F."/>
        </authorList>
    </citation>
    <scope>NUCLEOTIDE SEQUENCE [LARGE SCALE GENOMIC DNA]</scope>
</reference>
<evidence type="ECO:0000313" key="2">
    <source>
        <dbReference type="Proteomes" id="UP000596355"/>
    </source>
</evidence>
<proteinExistence type="predicted"/>
<accession>A0A7U0GBY5</accession>
<gene>
    <name evidence="1" type="primary">50</name>
    <name evidence="1" type="ORF">SEA_MEGANTHEEKILLA_50</name>
</gene>
<evidence type="ECO:0000313" key="1">
    <source>
        <dbReference type="EMBL" id="QQV92419.1"/>
    </source>
</evidence>
<protein>
    <submittedName>
        <fullName evidence="1">MerR-like helix-turn-helix DNA binding domain protein</fullName>
    </submittedName>
</protein>
<dbReference type="Proteomes" id="UP000596355">
    <property type="component" value="Segment"/>
</dbReference>
<organism evidence="1 2">
    <name type="scientific">Streptomyces phage MeganTheeKilla</name>
    <dbReference type="NCBI Taxonomy" id="2801897"/>
    <lineage>
        <taxon>Viruses</taxon>
        <taxon>Duplodnaviria</taxon>
        <taxon>Heunggongvirae</taxon>
        <taxon>Uroviricota</taxon>
        <taxon>Caudoviricetes</taxon>
        <taxon>Stanwilliamsviridae</taxon>
        <taxon>Loccivirinae</taxon>
        <taxon>Gilsonvirus</taxon>
        <taxon>Gilsonvirus gilson</taxon>
    </lineage>
</organism>